<dbReference type="Proteomes" id="UP000308600">
    <property type="component" value="Unassembled WGS sequence"/>
</dbReference>
<accession>A0ACD3A5V2</accession>
<evidence type="ECO:0000313" key="1">
    <source>
        <dbReference type="EMBL" id="TFK61065.1"/>
    </source>
</evidence>
<dbReference type="EMBL" id="ML208699">
    <property type="protein sequence ID" value="TFK61065.1"/>
    <property type="molecule type" value="Genomic_DNA"/>
</dbReference>
<gene>
    <name evidence="1" type="ORF">BDN72DRAFT_863896</name>
</gene>
<protein>
    <submittedName>
        <fullName evidence="1">Uncharacterized protein</fullName>
    </submittedName>
</protein>
<sequence>MCNAFAAFSNLCKARPPGVVIQDIKRFLFNSNASRMDGSKTPGGNGLGTYTISAAGKSYTFTQAELALAPPSGAFAGNYARAIRREYQPHEYSISWTTTRDLSLTAPKP</sequence>
<keyword evidence="2" id="KW-1185">Reference proteome</keyword>
<organism evidence="1 2">
    <name type="scientific">Pluteus cervinus</name>
    <dbReference type="NCBI Taxonomy" id="181527"/>
    <lineage>
        <taxon>Eukaryota</taxon>
        <taxon>Fungi</taxon>
        <taxon>Dikarya</taxon>
        <taxon>Basidiomycota</taxon>
        <taxon>Agaricomycotina</taxon>
        <taxon>Agaricomycetes</taxon>
        <taxon>Agaricomycetidae</taxon>
        <taxon>Agaricales</taxon>
        <taxon>Pluteineae</taxon>
        <taxon>Pluteaceae</taxon>
        <taxon>Pluteus</taxon>
    </lineage>
</organism>
<name>A0ACD3A5V2_9AGAR</name>
<evidence type="ECO:0000313" key="2">
    <source>
        <dbReference type="Proteomes" id="UP000308600"/>
    </source>
</evidence>
<proteinExistence type="predicted"/>
<reference evidence="1 2" key="1">
    <citation type="journal article" date="2019" name="Nat. Ecol. Evol.">
        <title>Megaphylogeny resolves global patterns of mushroom evolution.</title>
        <authorList>
            <person name="Varga T."/>
            <person name="Krizsan K."/>
            <person name="Foldi C."/>
            <person name="Dima B."/>
            <person name="Sanchez-Garcia M."/>
            <person name="Sanchez-Ramirez S."/>
            <person name="Szollosi G.J."/>
            <person name="Szarkandi J.G."/>
            <person name="Papp V."/>
            <person name="Albert L."/>
            <person name="Andreopoulos W."/>
            <person name="Angelini C."/>
            <person name="Antonin V."/>
            <person name="Barry K.W."/>
            <person name="Bougher N.L."/>
            <person name="Buchanan P."/>
            <person name="Buyck B."/>
            <person name="Bense V."/>
            <person name="Catcheside P."/>
            <person name="Chovatia M."/>
            <person name="Cooper J."/>
            <person name="Damon W."/>
            <person name="Desjardin D."/>
            <person name="Finy P."/>
            <person name="Geml J."/>
            <person name="Haridas S."/>
            <person name="Hughes K."/>
            <person name="Justo A."/>
            <person name="Karasinski D."/>
            <person name="Kautmanova I."/>
            <person name="Kiss B."/>
            <person name="Kocsube S."/>
            <person name="Kotiranta H."/>
            <person name="LaButti K.M."/>
            <person name="Lechner B.E."/>
            <person name="Liimatainen K."/>
            <person name="Lipzen A."/>
            <person name="Lukacs Z."/>
            <person name="Mihaltcheva S."/>
            <person name="Morgado L.N."/>
            <person name="Niskanen T."/>
            <person name="Noordeloos M.E."/>
            <person name="Ohm R.A."/>
            <person name="Ortiz-Santana B."/>
            <person name="Ovrebo C."/>
            <person name="Racz N."/>
            <person name="Riley R."/>
            <person name="Savchenko A."/>
            <person name="Shiryaev A."/>
            <person name="Soop K."/>
            <person name="Spirin V."/>
            <person name="Szebenyi C."/>
            <person name="Tomsovsky M."/>
            <person name="Tulloss R.E."/>
            <person name="Uehling J."/>
            <person name="Grigoriev I.V."/>
            <person name="Vagvolgyi C."/>
            <person name="Papp T."/>
            <person name="Martin F.M."/>
            <person name="Miettinen O."/>
            <person name="Hibbett D.S."/>
            <person name="Nagy L.G."/>
        </authorList>
    </citation>
    <scope>NUCLEOTIDE SEQUENCE [LARGE SCALE GENOMIC DNA]</scope>
    <source>
        <strain evidence="1 2">NL-1719</strain>
    </source>
</reference>